<evidence type="ECO:0000313" key="5">
    <source>
        <dbReference type="EMBL" id="CAB5026603.1"/>
    </source>
</evidence>
<evidence type="ECO:0000259" key="2">
    <source>
        <dbReference type="Pfam" id="PF02481"/>
    </source>
</evidence>
<comment type="similarity">
    <text evidence="1">Belongs to the DprA/Smf family.</text>
</comment>
<feature type="domain" description="Smf/DprA SLOG" evidence="2">
    <location>
        <begin position="80"/>
        <end position="291"/>
    </location>
</feature>
<dbReference type="EMBL" id="CAFBIZ010000090">
    <property type="protein sequence ID" value="CAB4849577.1"/>
    <property type="molecule type" value="Genomic_DNA"/>
</dbReference>
<dbReference type="GO" id="GO:0009294">
    <property type="term" value="P:DNA-mediated transformation"/>
    <property type="evidence" value="ECO:0007669"/>
    <property type="project" value="InterPro"/>
</dbReference>
<name>A0A6J7IVR4_9ZZZZ</name>
<evidence type="ECO:0000313" key="4">
    <source>
        <dbReference type="EMBL" id="CAB4935223.1"/>
    </source>
</evidence>
<reference evidence="4" key="1">
    <citation type="submission" date="2020-05" db="EMBL/GenBank/DDBJ databases">
        <authorList>
            <person name="Chiriac C."/>
            <person name="Salcher M."/>
            <person name="Ghai R."/>
            <person name="Kavagutti S V."/>
        </authorList>
    </citation>
    <scope>NUCLEOTIDE SEQUENCE</scope>
</reference>
<protein>
    <submittedName>
        <fullName evidence="4">Unannotated protein</fullName>
    </submittedName>
</protein>
<dbReference type="SUPFAM" id="SSF102405">
    <property type="entry name" value="MCP/YpsA-like"/>
    <property type="match status" value="1"/>
</dbReference>
<dbReference type="EMBL" id="CAFBND010000019">
    <property type="protein sequence ID" value="CAB4935223.1"/>
    <property type="molecule type" value="Genomic_DNA"/>
</dbReference>
<dbReference type="InterPro" id="IPR003488">
    <property type="entry name" value="DprA"/>
</dbReference>
<dbReference type="Gene3D" id="3.40.50.450">
    <property type="match status" value="1"/>
</dbReference>
<organism evidence="4">
    <name type="scientific">freshwater metagenome</name>
    <dbReference type="NCBI Taxonomy" id="449393"/>
    <lineage>
        <taxon>unclassified sequences</taxon>
        <taxon>metagenomes</taxon>
        <taxon>ecological metagenomes</taxon>
    </lineage>
</organism>
<dbReference type="NCBIfam" id="TIGR00732">
    <property type="entry name" value="dprA"/>
    <property type="match status" value="1"/>
</dbReference>
<accession>A0A6J7IVR4</accession>
<dbReference type="PANTHER" id="PTHR43022">
    <property type="entry name" value="PROTEIN SMF"/>
    <property type="match status" value="1"/>
</dbReference>
<evidence type="ECO:0000313" key="3">
    <source>
        <dbReference type="EMBL" id="CAB4849577.1"/>
    </source>
</evidence>
<dbReference type="PANTHER" id="PTHR43022:SF1">
    <property type="entry name" value="PROTEIN SMF"/>
    <property type="match status" value="1"/>
</dbReference>
<gene>
    <name evidence="3" type="ORF">UFOPK3268_00815</name>
    <name evidence="4" type="ORF">UFOPK3752_00691</name>
    <name evidence="5" type="ORF">UFOPK4150_00590</name>
</gene>
<dbReference type="InterPro" id="IPR057666">
    <property type="entry name" value="DrpA_SLOG"/>
</dbReference>
<dbReference type="AlphaFoldDB" id="A0A6J7IVR4"/>
<dbReference type="EMBL" id="CAFBPU010000009">
    <property type="protein sequence ID" value="CAB5026603.1"/>
    <property type="molecule type" value="Genomic_DNA"/>
</dbReference>
<proteinExistence type="inferred from homology"/>
<dbReference type="Pfam" id="PF02481">
    <property type="entry name" value="DNA_processg_A"/>
    <property type="match status" value="1"/>
</dbReference>
<evidence type="ECO:0000256" key="1">
    <source>
        <dbReference type="ARBA" id="ARBA00006525"/>
    </source>
</evidence>
<sequence length="375" mass="38693">MGSMSDSSIDRRARALLSRVAEPGDRRIGRMIAERGAAATVEVIEGRAGDLDHVDRYRIRLLGADPDADLARVTEVGGRLLVPDDLEWPRQLDDLGDSAPWALWVRGTVDLRLSLLRSVALVGARAATGYGTHVASTFASDLALAGWTVVSGGAFGIDAAAHAGSLAARGITIAVLACGVDVAYPPRHAGLFERIAADGLLVSEVPPGAVPHRTRFLVRNRVIAALTRGTVVVEAALRSGSLSTAHDAERLGRSVLVVPGPVTSAMSAGVHRELRHGALAVTSAQEIIEAVGALGADLAAEMSGPSEPRDLLDLLTRRVLDGVPARGADTVEGIARAAGVTPPEAVAALGLLDLAGLVRSSAQGWALAVRTGAPG</sequence>